<feature type="region of interest" description="Disordered" evidence="1">
    <location>
        <begin position="155"/>
        <end position="211"/>
    </location>
</feature>
<dbReference type="AlphaFoldDB" id="A0A0N4UUG8"/>
<sequence length="430" mass="49578">MFSEILTVLVLFHFYTIGTTQRSTWLIQFGAVVRRFGLGWVGHWIVFALQYSLSDGRLARELIHGEIITTWFTLIEHIFDYSCTIGISNRATSVVLFVVRTIKITCRIYLLVTSHQATFEGRFERIKTACRQNPQLRICGTLQKPNFDRGDFFAEEEEDEDVSKEKQEDQETVGLKRYIVETPFADATPKSAEEEETGNKGEGRPLFKEVDINANKNAKASGQFDLDEKMADFLKQEEQSKSGTRSSRNEEESRSQTKNPWNEDESRTGTKNRWDDNSPESRIRSLKNEVFEFGGQVDGSEAEFCKNYSQSCEITQIVIPVITYCRRYYKHFAKFCGDPENVTDKISSFCFAFAKFCLPADNETNDQLQPTRTGRTASVLQEPSSDLKRCEDVVDEARKVCNPFPSPKDRFNTYRCKQFLSHCKKYVDWI</sequence>
<evidence type="ECO:0000256" key="1">
    <source>
        <dbReference type="SAM" id="MobiDB-lite"/>
    </source>
</evidence>
<evidence type="ECO:0000313" key="3">
    <source>
        <dbReference type="Proteomes" id="UP000274131"/>
    </source>
</evidence>
<dbReference type="EMBL" id="UXUI01007134">
    <property type="protein sequence ID" value="VDD85598.1"/>
    <property type="molecule type" value="Genomic_DNA"/>
</dbReference>
<dbReference type="Proteomes" id="UP000274131">
    <property type="component" value="Unassembled WGS sequence"/>
</dbReference>
<proteinExistence type="predicted"/>
<reference evidence="4" key="1">
    <citation type="submission" date="2017-02" db="UniProtKB">
        <authorList>
            <consortium name="WormBaseParasite"/>
        </authorList>
    </citation>
    <scope>IDENTIFICATION</scope>
</reference>
<feature type="region of interest" description="Disordered" evidence="1">
    <location>
        <begin position="236"/>
        <end position="280"/>
    </location>
</feature>
<evidence type="ECO:0000313" key="4">
    <source>
        <dbReference type="WBParaSite" id="EVEC_0000103301-mRNA-1"/>
    </source>
</evidence>
<evidence type="ECO:0000313" key="2">
    <source>
        <dbReference type="EMBL" id="VDD85598.1"/>
    </source>
</evidence>
<name>A0A0N4UUG8_ENTVE</name>
<gene>
    <name evidence="2" type="ORF">EVEC_LOCUS741</name>
</gene>
<dbReference type="WBParaSite" id="EVEC_0000103301-mRNA-1">
    <property type="protein sequence ID" value="EVEC_0000103301-mRNA-1"/>
    <property type="gene ID" value="EVEC_0000103301"/>
</dbReference>
<dbReference type="OrthoDB" id="5810923at2759"/>
<keyword evidence="3" id="KW-1185">Reference proteome</keyword>
<feature type="compositionally biased region" description="Basic and acidic residues" evidence="1">
    <location>
        <begin position="197"/>
        <end position="211"/>
    </location>
</feature>
<feature type="compositionally biased region" description="Basic and acidic residues" evidence="1">
    <location>
        <begin position="264"/>
        <end position="280"/>
    </location>
</feature>
<organism evidence="4">
    <name type="scientific">Enterobius vermicularis</name>
    <name type="common">Human pinworm</name>
    <dbReference type="NCBI Taxonomy" id="51028"/>
    <lineage>
        <taxon>Eukaryota</taxon>
        <taxon>Metazoa</taxon>
        <taxon>Ecdysozoa</taxon>
        <taxon>Nematoda</taxon>
        <taxon>Chromadorea</taxon>
        <taxon>Rhabditida</taxon>
        <taxon>Spirurina</taxon>
        <taxon>Oxyuridomorpha</taxon>
        <taxon>Oxyuroidea</taxon>
        <taxon>Oxyuridae</taxon>
        <taxon>Enterobius</taxon>
    </lineage>
</organism>
<protein>
    <submittedName>
        <fullName evidence="2 4">Uncharacterized protein</fullName>
    </submittedName>
</protein>
<accession>A0A0N4UUG8</accession>
<reference evidence="2 3" key="2">
    <citation type="submission" date="2018-10" db="EMBL/GenBank/DDBJ databases">
        <authorList>
            <consortium name="Pathogen Informatics"/>
        </authorList>
    </citation>
    <scope>NUCLEOTIDE SEQUENCE [LARGE SCALE GENOMIC DNA]</scope>
</reference>